<dbReference type="PANTHER" id="PTHR11071:SF561">
    <property type="entry name" value="PEPTIDYL-PROLYL CIS-TRANS ISOMERASE D-RELATED"/>
    <property type="match status" value="1"/>
</dbReference>
<evidence type="ECO:0000313" key="6">
    <source>
        <dbReference type="EMBL" id="KAG0665377.1"/>
    </source>
</evidence>
<keyword evidence="2 4" id="KW-0697">Rotamase</keyword>
<accession>A0A9P6W8C9</accession>
<protein>
    <recommendedName>
        <fullName evidence="4">Peptidyl-prolyl cis-trans isomerase</fullName>
        <shortName evidence="4">PPIase</shortName>
        <ecNumber evidence="4">5.2.1.8</ecNumber>
    </recommendedName>
</protein>
<keyword evidence="3 4" id="KW-0413">Isomerase</keyword>
<evidence type="ECO:0000313" key="7">
    <source>
        <dbReference type="Proteomes" id="UP000777482"/>
    </source>
</evidence>
<dbReference type="GO" id="GO:0003755">
    <property type="term" value="F:peptidyl-prolyl cis-trans isomerase activity"/>
    <property type="evidence" value="ECO:0007669"/>
    <property type="project" value="UniProtKB-UniRule"/>
</dbReference>
<dbReference type="EC" id="5.2.1.8" evidence="4"/>
<dbReference type="SUPFAM" id="SSF50891">
    <property type="entry name" value="Cyclophilin-like"/>
    <property type="match status" value="1"/>
</dbReference>
<dbReference type="InterPro" id="IPR002130">
    <property type="entry name" value="Cyclophilin-type_PPIase_dom"/>
</dbReference>
<reference evidence="6 7" key="1">
    <citation type="submission" date="2020-11" db="EMBL/GenBank/DDBJ databases">
        <title>Kefir isolates.</title>
        <authorList>
            <person name="Marcisauskas S."/>
            <person name="Kim Y."/>
            <person name="Blasche S."/>
        </authorList>
    </citation>
    <scope>NUCLEOTIDE SEQUENCE [LARGE SCALE GENOMIC DNA]</scope>
    <source>
        <strain evidence="6 7">KR</strain>
    </source>
</reference>
<evidence type="ECO:0000259" key="5">
    <source>
        <dbReference type="PROSITE" id="PS50072"/>
    </source>
</evidence>
<feature type="domain" description="PPIase cyclophilin-type" evidence="5">
    <location>
        <begin position="96"/>
        <end position="247"/>
    </location>
</feature>
<comment type="catalytic activity">
    <reaction evidence="1 4">
        <text>[protein]-peptidylproline (omega=180) = [protein]-peptidylproline (omega=0)</text>
        <dbReference type="Rhea" id="RHEA:16237"/>
        <dbReference type="Rhea" id="RHEA-COMP:10747"/>
        <dbReference type="Rhea" id="RHEA-COMP:10748"/>
        <dbReference type="ChEBI" id="CHEBI:83833"/>
        <dbReference type="ChEBI" id="CHEBI:83834"/>
        <dbReference type="EC" id="5.2.1.8"/>
    </reaction>
</comment>
<comment type="function">
    <text evidence="4">PPIases accelerate the folding of proteins. It catalyzes the cis-trans isomerization of proline imidic peptide bonds in oligopeptides.</text>
</comment>
<dbReference type="Gene3D" id="2.40.100.10">
    <property type="entry name" value="Cyclophilin-like"/>
    <property type="match status" value="1"/>
</dbReference>
<organism evidence="6 7">
    <name type="scientific">Rhodotorula mucilaginosa</name>
    <name type="common">Yeast</name>
    <name type="synonym">Rhodotorula rubra</name>
    <dbReference type="NCBI Taxonomy" id="5537"/>
    <lineage>
        <taxon>Eukaryota</taxon>
        <taxon>Fungi</taxon>
        <taxon>Dikarya</taxon>
        <taxon>Basidiomycota</taxon>
        <taxon>Pucciniomycotina</taxon>
        <taxon>Microbotryomycetes</taxon>
        <taxon>Sporidiobolales</taxon>
        <taxon>Sporidiobolaceae</taxon>
        <taxon>Rhodotorula</taxon>
    </lineage>
</organism>
<evidence type="ECO:0000256" key="2">
    <source>
        <dbReference type="ARBA" id="ARBA00023110"/>
    </source>
</evidence>
<dbReference type="InterPro" id="IPR029000">
    <property type="entry name" value="Cyclophilin-like_dom_sf"/>
</dbReference>
<dbReference type="GO" id="GO:0006457">
    <property type="term" value="P:protein folding"/>
    <property type="evidence" value="ECO:0007669"/>
    <property type="project" value="TreeGrafter"/>
</dbReference>
<dbReference type="AlphaFoldDB" id="A0A9P6W8C9"/>
<dbReference type="PANTHER" id="PTHR11071">
    <property type="entry name" value="PEPTIDYL-PROLYL CIS-TRANS ISOMERASE"/>
    <property type="match status" value="1"/>
</dbReference>
<dbReference type="PROSITE" id="PS50072">
    <property type="entry name" value="CSA_PPIASE_2"/>
    <property type="match status" value="1"/>
</dbReference>
<dbReference type="GO" id="GO:0005737">
    <property type="term" value="C:cytoplasm"/>
    <property type="evidence" value="ECO:0007669"/>
    <property type="project" value="TreeGrafter"/>
</dbReference>
<evidence type="ECO:0000256" key="4">
    <source>
        <dbReference type="RuleBase" id="RU363019"/>
    </source>
</evidence>
<dbReference type="GO" id="GO:0016018">
    <property type="term" value="F:cyclosporin A binding"/>
    <property type="evidence" value="ECO:0007669"/>
    <property type="project" value="TreeGrafter"/>
</dbReference>
<comment type="caution">
    <text evidence="6">The sequence shown here is derived from an EMBL/GenBank/DDBJ whole genome shotgun (WGS) entry which is preliminary data.</text>
</comment>
<comment type="similarity">
    <text evidence="4">Belongs to the cyclophilin-type PPIase family.</text>
</comment>
<evidence type="ECO:0000256" key="3">
    <source>
        <dbReference type="ARBA" id="ARBA00023235"/>
    </source>
</evidence>
<dbReference type="Pfam" id="PF00160">
    <property type="entry name" value="Pro_isomerase"/>
    <property type="match status" value="1"/>
</dbReference>
<gene>
    <name evidence="6" type="ORF">C6P46_006824</name>
</gene>
<name>A0A9P6W8C9_RHOMI</name>
<sequence>MASTSCYIDFAAGKQDAHDDAVRRYESLVSWLETNGPKYGLASRLEDLDEAAQETLTAVYSGDAQTELSASDLRPPPSLLLPRLRFTVSSSPGLKKTTSNFLALLTDEKKLVSKRAPNPPLRYAGTPVFRIEKGFVAQTGDVTRRDGSGGESIYGGAFNDEKEGLKVAFQKGTLAMANSGKNSNTSQFFVTLTDDPAKLKKLTGKYVAFGQVDIADSSSASCLERLDALADGQGGTTLPVRIESCGTLA</sequence>
<dbReference type="PRINTS" id="PR00153">
    <property type="entry name" value="CSAPPISMRASE"/>
</dbReference>
<dbReference type="OrthoDB" id="193499at2759"/>
<proteinExistence type="inferred from homology"/>
<keyword evidence="7" id="KW-1185">Reference proteome</keyword>
<evidence type="ECO:0000256" key="1">
    <source>
        <dbReference type="ARBA" id="ARBA00000971"/>
    </source>
</evidence>
<dbReference type="Proteomes" id="UP000777482">
    <property type="component" value="Unassembled WGS sequence"/>
</dbReference>
<dbReference type="EMBL" id="PUHQ01000009">
    <property type="protein sequence ID" value="KAG0665377.1"/>
    <property type="molecule type" value="Genomic_DNA"/>
</dbReference>